<dbReference type="AlphaFoldDB" id="V4L1A0"/>
<dbReference type="Gramene" id="ESQ37439">
    <property type="protein sequence ID" value="ESQ37439"/>
    <property type="gene ID" value="EUTSA_v10002994mg"/>
</dbReference>
<evidence type="ECO:0000256" key="3">
    <source>
        <dbReference type="ARBA" id="ARBA00022471"/>
    </source>
</evidence>
<accession>V4L1A0</accession>
<keyword evidence="3 6" id="KW-0713">Self-incompatibility</keyword>
<dbReference type="InterPro" id="IPR010264">
    <property type="entry name" value="Self-incomp_S1"/>
</dbReference>
<comment type="similarity">
    <text evidence="2 6">Belongs to the plant self-incompatibility (S1) protein family.</text>
</comment>
<evidence type="ECO:0000313" key="7">
    <source>
        <dbReference type="EMBL" id="ESQ37439.1"/>
    </source>
</evidence>
<dbReference type="PANTHER" id="PTHR31232">
    <property type="match status" value="1"/>
</dbReference>
<keyword evidence="5 6" id="KW-0732">Signal</keyword>
<protein>
    <recommendedName>
        <fullName evidence="6">S-protein homolog</fullName>
    </recommendedName>
</protein>
<dbReference type="KEGG" id="eus:EUTSA_v10002994mg"/>
<organism evidence="7 8">
    <name type="scientific">Eutrema salsugineum</name>
    <name type="common">Saltwater cress</name>
    <name type="synonym">Sisymbrium salsugineum</name>
    <dbReference type="NCBI Taxonomy" id="72664"/>
    <lineage>
        <taxon>Eukaryota</taxon>
        <taxon>Viridiplantae</taxon>
        <taxon>Streptophyta</taxon>
        <taxon>Embryophyta</taxon>
        <taxon>Tracheophyta</taxon>
        <taxon>Spermatophyta</taxon>
        <taxon>Magnoliopsida</taxon>
        <taxon>eudicotyledons</taxon>
        <taxon>Gunneridae</taxon>
        <taxon>Pentapetalae</taxon>
        <taxon>rosids</taxon>
        <taxon>malvids</taxon>
        <taxon>Brassicales</taxon>
        <taxon>Brassicaceae</taxon>
        <taxon>Eutremeae</taxon>
        <taxon>Eutrema</taxon>
    </lineage>
</organism>
<keyword evidence="4 6" id="KW-0964">Secreted</keyword>
<feature type="signal peptide" evidence="6">
    <location>
        <begin position="1"/>
        <end position="20"/>
    </location>
</feature>
<dbReference type="GO" id="GO:0060320">
    <property type="term" value="P:rejection of self pollen"/>
    <property type="evidence" value="ECO:0007669"/>
    <property type="project" value="UniProtKB-KW"/>
</dbReference>
<dbReference type="Pfam" id="PF05938">
    <property type="entry name" value="Self-incomp_S1"/>
    <property type="match status" value="1"/>
</dbReference>
<evidence type="ECO:0000256" key="1">
    <source>
        <dbReference type="ARBA" id="ARBA00004613"/>
    </source>
</evidence>
<reference evidence="7 8" key="1">
    <citation type="journal article" date="2013" name="Front. Plant Sci.">
        <title>The Reference Genome of the Halophytic Plant Eutrema salsugineum.</title>
        <authorList>
            <person name="Yang R."/>
            <person name="Jarvis D.E."/>
            <person name="Chen H."/>
            <person name="Beilstein M.A."/>
            <person name="Grimwood J."/>
            <person name="Jenkins J."/>
            <person name="Shu S."/>
            <person name="Prochnik S."/>
            <person name="Xin M."/>
            <person name="Ma C."/>
            <person name="Schmutz J."/>
            <person name="Wing R.A."/>
            <person name="Mitchell-Olds T."/>
            <person name="Schumaker K.S."/>
            <person name="Wang X."/>
        </authorList>
    </citation>
    <scope>NUCLEOTIDE SEQUENCE [LARGE SCALE GENOMIC DNA]</scope>
</reference>
<name>V4L1A0_EUTSA</name>
<dbReference type="OMA" id="WDARENG"/>
<dbReference type="GO" id="GO:0005576">
    <property type="term" value="C:extracellular region"/>
    <property type="evidence" value="ECO:0007669"/>
    <property type="project" value="UniProtKB-SubCell"/>
</dbReference>
<dbReference type="PANTHER" id="PTHR31232:SF162">
    <property type="entry name" value="S-PROTEIN HOMOLOG"/>
    <property type="match status" value="1"/>
</dbReference>
<evidence type="ECO:0000256" key="5">
    <source>
        <dbReference type="ARBA" id="ARBA00022729"/>
    </source>
</evidence>
<comment type="subcellular location">
    <subcellularLocation>
        <location evidence="1 6">Secreted</location>
    </subcellularLocation>
</comment>
<evidence type="ECO:0000313" key="8">
    <source>
        <dbReference type="Proteomes" id="UP000030689"/>
    </source>
</evidence>
<dbReference type="Proteomes" id="UP000030689">
    <property type="component" value="Unassembled WGS sequence"/>
</dbReference>
<feature type="chain" id="PRO_5025087528" description="S-protein homolog" evidence="6">
    <location>
        <begin position="21"/>
        <end position="125"/>
    </location>
</feature>
<gene>
    <name evidence="7" type="ORF">EUTSA_v10002994mg</name>
</gene>
<evidence type="ECO:0000256" key="6">
    <source>
        <dbReference type="RuleBase" id="RU367044"/>
    </source>
</evidence>
<evidence type="ECO:0000256" key="2">
    <source>
        <dbReference type="ARBA" id="ARBA00005581"/>
    </source>
</evidence>
<dbReference type="EMBL" id="KI517609">
    <property type="protein sequence ID" value="ESQ37439.1"/>
    <property type="molecule type" value="Genomic_DNA"/>
</dbReference>
<sequence>MNHLSCSLFIIALCIGLSNANKKKNSVHFKNSLGQNNILRIHCISDEDDPGYHHLSHGQTYDCSFYDNIAGRRISCDLWQGLDFRFHAKFMAYKSGGLILRHGKKTFGTLEKLGFTLYMIKQCPS</sequence>
<evidence type="ECO:0000256" key="4">
    <source>
        <dbReference type="ARBA" id="ARBA00022525"/>
    </source>
</evidence>
<keyword evidence="8" id="KW-1185">Reference proteome</keyword>
<proteinExistence type="inferred from homology"/>